<evidence type="ECO:0000256" key="1">
    <source>
        <dbReference type="SAM" id="MobiDB-lite"/>
    </source>
</evidence>
<proteinExistence type="predicted"/>
<evidence type="ECO:0000313" key="3">
    <source>
        <dbReference type="Proteomes" id="UP000605086"/>
    </source>
</evidence>
<feature type="region of interest" description="Disordered" evidence="1">
    <location>
        <begin position="440"/>
        <end position="488"/>
    </location>
</feature>
<accession>A0ABX2KIA5</accession>
<comment type="caution">
    <text evidence="2">The sequence shown here is derived from an EMBL/GenBank/DDBJ whole genome shotgun (WGS) entry which is preliminary data.</text>
</comment>
<dbReference type="Pfam" id="PF09839">
    <property type="entry name" value="DUF2066"/>
    <property type="match status" value="1"/>
</dbReference>
<keyword evidence="3" id="KW-1185">Reference proteome</keyword>
<sequence length="488" mass="50180">MLMVSSLGLSYIPGLGLGPNILESEGFAMLHRRRAPLLAGLAAMSTALVVSMTGPAGAQTGSPPPAAVSAATSAAAAPSAADPFAVSGVRVDINGSNPTTVRDQAIREAQAKAWAELYRRLVPGGGNPPRLSDGEIAKLVQGFEIDEEKVSASRYVGAITVRFRPNAVRDALGQSGGAAQYVEPPSRPFVILPVTLTDGRTILWQDRTPWRAAWEARQPAASLVPLVVPDGELSDAQAISGEDAVAGNADALARIAQAYKAGGVVVARTDLPANGPDPARGLTVDVTRYGLDGTRENQTVQVKGGGTADELLNRAVASVGTQVDDSWKREHTTATGPEQNTLVRVPLTAVNDWVETRKRLSAVNAVTRNTLMSITRSEALVTLTYRGAPEQLAQALARQDLGFTHAAPPVAAPVAAGYPALPVPSADWQLTLLPRGSGAASAGAVPSAASPMASPTSLAPSAPMDAGAVGTMGAPPRNLGTLPAKSAP</sequence>
<evidence type="ECO:0000313" key="2">
    <source>
        <dbReference type="EMBL" id="NUB03335.1"/>
    </source>
</evidence>
<dbReference type="EMBL" id="WHOS01000061">
    <property type="protein sequence ID" value="NUB03335.1"/>
    <property type="molecule type" value="Genomic_DNA"/>
</dbReference>
<dbReference type="InterPro" id="IPR018642">
    <property type="entry name" value="DUF2066"/>
</dbReference>
<organism evidence="2 3">
    <name type="scientific">Azospirillum melinis</name>
    <dbReference type="NCBI Taxonomy" id="328839"/>
    <lineage>
        <taxon>Bacteria</taxon>
        <taxon>Pseudomonadati</taxon>
        <taxon>Pseudomonadota</taxon>
        <taxon>Alphaproteobacteria</taxon>
        <taxon>Rhodospirillales</taxon>
        <taxon>Azospirillaceae</taxon>
        <taxon>Azospirillum</taxon>
    </lineage>
</organism>
<reference evidence="2 3" key="1">
    <citation type="submission" date="2019-10" db="EMBL/GenBank/DDBJ databases">
        <title>Genome sequence of Azospirillum melinis.</title>
        <authorList>
            <person name="Ambrosini A."/>
            <person name="Sant'Anna F.H."/>
            <person name="Cassan F.D."/>
            <person name="Souza E.M."/>
            <person name="Passaglia L.M.P."/>
        </authorList>
    </citation>
    <scope>NUCLEOTIDE SEQUENCE [LARGE SCALE GENOMIC DNA]</scope>
    <source>
        <strain evidence="2 3">TMCY0552</strain>
    </source>
</reference>
<dbReference type="Proteomes" id="UP000605086">
    <property type="component" value="Unassembled WGS sequence"/>
</dbReference>
<gene>
    <name evidence="2" type="ORF">GBZ48_29355</name>
</gene>
<protein>
    <submittedName>
        <fullName evidence="2">DUF2066 domain-containing protein</fullName>
    </submittedName>
</protein>
<name>A0ABX2KIA5_9PROT</name>
<feature type="compositionally biased region" description="Low complexity" evidence="1">
    <location>
        <begin position="440"/>
        <end position="463"/>
    </location>
</feature>